<keyword evidence="2" id="KW-0479">Metal-binding</keyword>
<dbReference type="RefSeq" id="WP_386740907.1">
    <property type="nucleotide sequence ID" value="NZ_JBHSMG010000003.1"/>
</dbReference>
<sequence>MLMTDQHRADSLRSYGNGVTSTPAIDRLAESGTQFDRFYTPTAICTPARASLFTGMHPFRHGLLGNPERSSGLQSEIGEGTPVLSAPLLEAGYNVGHVGKWHIGRHKGPEDYGMDGEHLAGALNPFHHDSYLRWLGDRGYPPFAVKEPIFGTSFNDSGRGHLLAGRLQQPFEATMESFITDSALTLLERYGRDYRAEGTPFMLTCSWFGPHLPYLIPDEFYDMYDPDLVELPASFAETFDGKPEVQRRYSEYWSSDSFDEDQWRKLIAVYWGYVTMIDRCMGMILARVDESGLWDSTSVIFTADHGEFTGAHRLNDKGPAMYEDIYRIPGIIRVPGLPPQRRQEFASLIDLAPTILDLAGLEPLPTADGTTLVPLLAGGTPDEWPQHIVAEFHGHHFMHDQRMIRDQRFKYIFNPGSVNELYDLVVDPDELHNVYDAPIYREDRERLGALLYRELYERGDTAYTWMSYMGEVGDGRMADVDGVADQV</sequence>
<protein>
    <submittedName>
        <fullName evidence="5">Sulfatase-like hydrolase/transferase</fullName>
    </submittedName>
</protein>
<dbReference type="EMBL" id="JBHSMG010000003">
    <property type="protein sequence ID" value="MFC5502982.1"/>
    <property type="molecule type" value="Genomic_DNA"/>
</dbReference>
<dbReference type="Gene3D" id="3.40.720.10">
    <property type="entry name" value="Alkaline Phosphatase, subunit A"/>
    <property type="match status" value="1"/>
</dbReference>
<dbReference type="PANTHER" id="PTHR45953:SF1">
    <property type="entry name" value="IDURONATE 2-SULFATASE"/>
    <property type="match status" value="1"/>
</dbReference>
<evidence type="ECO:0000256" key="2">
    <source>
        <dbReference type="ARBA" id="ARBA00022723"/>
    </source>
</evidence>
<proteinExistence type="inferred from homology"/>
<dbReference type="Proteomes" id="UP001596039">
    <property type="component" value="Unassembled WGS sequence"/>
</dbReference>
<keyword evidence="6" id="KW-1185">Reference proteome</keyword>
<accession>A0ABW0NUP9</accession>
<reference evidence="6" key="1">
    <citation type="journal article" date="2019" name="Int. J. Syst. Evol. Microbiol.">
        <title>The Global Catalogue of Microorganisms (GCM) 10K type strain sequencing project: providing services to taxonomists for standard genome sequencing and annotation.</title>
        <authorList>
            <consortium name="The Broad Institute Genomics Platform"/>
            <consortium name="The Broad Institute Genome Sequencing Center for Infectious Disease"/>
            <person name="Wu L."/>
            <person name="Ma J."/>
        </authorList>
    </citation>
    <scope>NUCLEOTIDE SEQUENCE [LARGE SCALE GENOMIC DNA]</scope>
    <source>
        <strain evidence="6">CGMCC 4.6997</strain>
    </source>
</reference>
<dbReference type="InterPro" id="IPR017850">
    <property type="entry name" value="Alkaline_phosphatase_core_sf"/>
</dbReference>
<dbReference type="PROSITE" id="PS00523">
    <property type="entry name" value="SULFATASE_1"/>
    <property type="match status" value="1"/>
</dbReference>
<evidence type="ECO:0000256" key="3">
    <source>
        <dbReference type="ARBA" id="ARBA00022801"/>
    </source>
</evidence>
<dbReference type="InterPro" id="IPR024607">
    <property type="entry name" value="Sulfatase_CS"/>
</dbReference>
<dbReference type="SUPFAM" id="SSF53649">
    <property type="entry name" value="Alkaline phosphatase-like"/>
    <property type="match status" value="1"/>
</dbReference>
<organism evidence="5 6">
    <name type="scientific">Lysinimonas soli</name>
    <dbReference type="NCBI Taxonomy" id="1074233"/>
    <lineage>
        <taxon>Bacteria</taxon>
        <taxon>Bacillati</taxon>
        <taxon>Actinomycetota</taxon>
        <taxon>Actinomycetes</taxon>
        <taxon>Micrococcales</taxon>
        <taxon>Microbacteriaceae</taxon>
        <taxon>Lysinimonas</taxon>
    </lineage>
</organism>
<dbReference type="CDD" id="cd16033">
    <property type="entry name" value="sulfatase_like"/>
    <property type="match status" value="1"/>
</dbReference>
<dbReference type="InterPro" id="IPR000917">
    <property type="entry name" value="Sulfatase_N"/>
</dbReference>
<dbReference type="PANTHER" id="PTHR45953">
    <property type="entry name" value="IDURONATE 2-SULFATASE"/>
    <property type="match status" value="1"/>
</dbReference>
<evidence type="ECO:0000256" key="1">
    <source>
        <dbReference type="ARBA" id="ARBA00008779"/>
    </source>
</evidence>
<feature type="domain" description="Sulfatase N-terminal" evidence="4">
    <location>
        <begin position="2"/>
        <end position="360"/>
    </location>
</feature>
<evidence type="ECO:0000259" key="4">
    <source>
        <dbReference type="Pfam" id="PF00884"/>
    </source>
</evidence>
<gene>
    <name evidence="5" type="ORF">ACFPJ4_12095</name>
</gene>
<keyword evidence="3" id="KW-0378">Hydrolase</keyword>
<evidence type="ECO:0000313" key="5">
    <source>
        <dbReference type="EMBL" id="MFC5502982.1"/>
    </source>
</evidence>
<comment type="similarity">
    <text evidence="1">Belongs to the sulfatase family.</text>
</comment>
<comment type="caution">
    <text evidence="5">The sequence shown here is derived from an EMBL/GenBank/DDBJ whole genome shotgun (WGS) entry which is preliminary data.</text>
</comment>
<dbReference type="Pfam" id="PF00884">
    <property type="entry name" value="Sulfatase"/>
    <property type="match status" value="1"/>
</dbReference>
<evidence type="ECO:0000313" key="6">
    <source>
        <dbReference type="Proteomes" id="UP001596039"/>
    </source>
</evidence>
<name>A0ABW0NUP9_9MICO</name>